<dbReference type="InterPro" id="IPR036388">
    <property type="entry name" value="WH-like_DNA-bd_sf"/>
</dbReference>
<evidence type="ECO:0000256" key="3">
    <source>
        <dbReference type="ARBA" id="ARBA00023163"/>
    </source>
</evidence>
<dbReference type="PROSITE" id="PS51063">
    <property type="entry name" value="HTH_CRP_2"/>
    <property type="match status" value="1"/>
</dbReference>
<dbReference type="InterPro" id="IPR036390">
    <property type="entry name" value="WH_DNA-bd_sf"/>
</dbReference>
<feature type="domain" description="HTH crp-type" evidence="5">
    <location>
        <begin position="159"/>
        <end position="229"/>
    </location>
</feature>
<evidence type="ECO:0000259" key="5">
    <source>
        <dbReference type="PROSITE" id="PS51063"/>
    </source>
</evidence>
<sequence length="249" mass="27368">MVTGDGTTTGGPVHDTHYCLSEVDLFRDLSRKEMAELGARAPLRDVAAGQVLYSPQRPTETLFIIKRGRVRLFQIGSTGQPVTTALLGPGTVFGEVPLIGIRMGGNWAEALEPSQLCLMSPHDVRELLLADPRITRRINEHMTAHIAELEHRLTDMACKTLPERLASTLWTLTKATPPKEASEPVRLTHQQLAGLVNATRERTTTALGDLAENGLIRLHRGKITVTSRERLLIFAEGGGRSPTDVPYRQ</sequence>
<gene>
    <name evidence="6" type="ORF">R4I43_26500</name>
</gene>
<reference evidence="6 7" key="1">
    <citation type="submission" date="2023-10" db="EMBL/GenBank/DDBJ databases">
        <title>Saccharopolyspora sp. nov., isolated from mangrove soil.</title>
        <authorList>
            <person name="Lu Y."/>
            <person name="Liu W."/>
        </authorList>
    </citation>
    <scope>NUCLEOTIDE SEQUENCE [LARGE SCALE GENOMIC DNA]</scope>
    <source>
        <strain evidence="6 7">S2-29</strain>
    </source>
</reference>
<dbReference type="CDD" id="cd00038">
    <property type="entry name" value="CAP_ED"/>
    <property type="match status" value="1"/>
</dbReference>
<feature type="domain" description="Cyclic nucleotide-binding" evidence="4">
    <location>
        <begin position="25"/>
        <end position="145"/>
    </location>
</feature>
<proteinExistence type="predicted"/>
<organism evidence="6 7">
    <name type="scientific">Saccharopolyspora mangrovi</name>
    <dbReference type="NCBI Taxonomy" id="3082379"/>
    <lineage>
        <taxon>Bacteria</taxon>
        <taxon>Bacillati</taxon>
        <taxon>Actinomycetota</taxon>
        <taxon>Actinomycetes</taxon>
        <taxon>Pseudonocardiales</taxon>
        <taxon>Pseudonocardiaceae</taxon>
        <taxon>Saccharopolyspora</taxon>
    </lineage>
</organism>
<evidence type="ECO:0000256" key="1">
    <source>
        <dbReference type="ARBA" id="ARBA00023015"/>
    </source>
</evidence>
<dbReference type="Proteomes" id="UP001327093">
    <property type="component" value="Unassembled WGS sequence"/>
</dbReference>
<dbReference type="RefSeq" id="WP_324268431.1">
    <property type="nucleotide sequence ID" value="NZ_JAWLNX010000023.1"/>
</dbReference>
<dbReference type="InterPro" id="IPR012318">
    <property type="entry name" value="HTH_CRP"/>
</dbReference>
<dbReference type="SUPFAM" id="SSF51206">
    <property type="entry name" value="cAMP-binding domain-like"/>
    <property type="match status" value="1"/>
</dbReference>
<dbReference type="SMART" id="SM00419">
    <property type="entry name" value="HTH_CRP"/>
    <property type="match status" value="1"/>
</dbReference>
<dbReference type="InterPro" id="IPR014710">
    <property type="entry name" value="RmlC-like_jellyroll"/>
</dbReference>
<protein>
    <submittedName>
        <fullName evidence="6">Crp/Fnr family transcriptional regulator</fullName>
    </submittedName>
</protein>
<dbReference type="EMBL" id="JAWLNX010000023">
    <property type="protein sequence ID" value="MEB3370960.1"/>
    <property type="molecule type" value="Genomic_DNA"/>
</dbReference>
<dbReference type="InterPro" id="IPR050397">
    <property type="entry name" value="Env_Response_Regulators"/>
</dbReference>
<name>A0ABU6AHE4_9PSEU</name>
<dbReference type="SUPFAM" id="SSF46785">
    <property type="entry name" value="Winged helix' DNA-binding domain"/>
    <property type="match status" value="1"/>
</dbReference>
<dbReference type="Gene3D" id="2.60.120.10">
    <property type="entry name" value="Jelly Rolls"/>
    <property type="match status" value="1"/>
</dbReference>
<dbReference type="PANTHER" id="PTHR24567:SF74">
    <property type="entry name" value="HTH-TYPE TRANSCRIPTIONAL REGULATOR ARCR"/>
    <property type="match status" value="1"/>
</dbReference>
<keyword evidence="7" id="KW-1185">Reference proteome</keyword>
<keyword evidence="3" id="KW-0804">Transcription</keyword>
<comment type="caution">
    <text evidence="6">The sequence shown here is derived from an EMBL/GenBank/DDBJ whole genome shotgun (WGS) entry which is preliminary data.</text>
</comment>
<evidence type="ECO:0000259" key="4">
    <source>
        <dbReference type="PROSITE" id="PS50042"/>
    </source>
</evidence>
<keyword evidence="2" id="KW-0238">DNA-binding</keyword>
<evidence type="ECO:0000313" key="7">
    <source>
        <dbReference type="Proteomes" id="UP001327093"/>
    </source>
</evidence>
<dbReference type="InterPro" id="IPR018490">
    <property type="entry name" value="cNMP-bd_dom_sf"/>
</dbReference>
<keyword evidence="1" id="KW-0805">Transcription regulation</keyword>
<dbReference type="Pfam" id="PF00027">
    <property type="entry name" value="cNMP_binding"/>
    <property type="match status" value="1"/>
</dbReference>
<evidence type="ECO:0000256" key="2">
    <source>
        <dbReference type="ARBA" id="ARBA00023125"/>
    </source>
</evidence>
<evidence type="ECO:0000313" key="6">
    <source>
        <dbReference type="EMBL" id="MEB3370960.1"/>
    </source>
</evidence>
<dbReference type="Gene3D" id="1.10.10.10">
    <property type="entry name" value="Winged helix-like DNA-binding domain superfamily/Winged helix DNA-binding domain"/>
    <property type="match status" value="1"/>
</dbReference>
<accession>A0ABU6AHE4</accession>
<dbReference type="InterPro" id="IPR000595">
    <property type="entry name" value="cNMP-bd_dom"/>
</dbReference>
<dbReference type="PANTHER" id="PTHR24567">
    <property type="entry name" value="CRP FAMILY TRANSCRIPTIONAL REGULATORY PROTEIN"/>
    <property type="match status" value="1"/>
</dbReference>
<dbReference type="PROSITE" id="PS50042">
    <property type="entry name" value="CNMP_BINDING_3"/>
    <property type="match status" value="1"/>
</dbReference>
<dbReference type="SMART" id="SM00100">
    <property type="entry name" value="cNMP"/>
    <property type="match status" value="1"/>
</dbReference>
<dbReference type="Pfam" id="PF13545">
    <property type="entry name" value="HTH_Crp_2"/>
    <property type="match status" value="1"/>
</dbReference>